<feature type="transmembrane region" description="Helical" evidence="2">
    <location>
        <begin position="37"/>
        <end position="55"/>
    </location>
</feature>
<keyword evidence="4" id="KW-1185">Reference proteome</keyword>
<dbReference type="Proteomes" id="UP000186601">
    <property type="component" value="Unassembled WGS sequence"/>
</dbReference>
<evidence type="ECO:0000313" key="3">
    <source>
        <dbReference type="EMBL" id="PSR81191.1"/>
    </source>
</evidence>
<accession>A0A2R6NZE9</accession>
<feature type="region of interest" description="Disordered" evidence="1">
    <location>
        <begin position="66"/>
        <end position="115"/>
    </location>
</feature>
<gene>
    <name evidence="3" type="ORF">PHLCEN_2v6526</name>
</gene>
<dbReference type="AlphaFoldDB" id="A0A2R6NZE9"/>
<evidence type="ECO:0000313" key="4">
    <source>
        <dbReference type="Proteomes" id="UP000186601"/>
    </source>
</evidence>
<proteinExistence type="predicted"/>
<keyword evidence="2" id="KW-0472">Membrane</keyword>
<feature type="compositionally biased region" description="Low complexity" evidence="1">
    <location>
        <begin position="173"/>
        <end position="189"/>
    </location>
</feature>
<feature type="compositionally biased region" description="Basic and acidic residues" evidence="1">
    <location>
        <begin position="74"/>
        <end position="100"/>
    </location>
</feature>
<keyword evidence="2" id="KW-0812">Transmembrane</keyword>
<feature type="compositionally biased region" description="Polar residues" evidence="1">
    <location>
        <begin position="152"/>
        <end position="165"/>
    </location>
</feature>
<organism evidence="3 4">
    <name type="scientific">Hermanssonia centrifuga</name>
    <dbReference type="NCBI Taxonomy" id="98765"/>
    <lineage>
        <taxon>Eukaryota</taxon>
        <taxon>Fungi</taxon>
        <taxon>Dikarya</taxon>
        <taxon>Basidiomycota</taxon>
        <taxon>Agaricomycotina</taxon>
        <taxon>Agaricomycetes</taxon>
        <taxon>Polyporales</taxon>
        <taxon>Meruliaceae</taxon>
        <taxon>Hermanssonia</taxon>
    </lineage>
</organism>
<dbReference type="STRING" id="98765.A0A2R6NZE9"/>
<keyword evidence="2" id="KW-1133">Transmembrane helix</keyword>
<evidence type="ECO:0000256" key="2">
    <source>
        <dbReference type="SAM" id="Phobius"/>
    </source>
</evidence>
<dbReference type="OrthoDB" id="3363417at2759"/>
<reference evidence="3 4" key="1">
    <citation type="submission" date="2018-02" db="EMBL/GenBank/DDBJ databases">
        <title>Genome sequence of the basidiomycete white-rot fungus Phlebia centrifuga.</title>
        <authorList>
            <person name="Granchi Z."/>
            <person name="Peng M."/>
            <person name="de Vries R.P."/>
            <person name="Hilden K."/>
            <person name="Makela M.R."/>
            <person name="Grigoriev I."/>
            <person name="Riley R."/>
        </authorList>
    </citation>
    <scope>NUCLEOTIDE SEQUENCE [LARGE SCALE GENOMIC DNA]</scope>
    <source>
        <strain evidence="3 4">FBCC195</strain>
    </source>
</reference>
<feature type="region of interest" description="Disordered" evidence="1">
    <location>
        <begin position="130"/>
        <end position="219"/>
    </location>
</feature>
<comment type="caution">
    <text evidence="3">The sequence shown here is derived from an EMBL/GenBank/DDBJ whole genome shotgun (WGS) entry which is preliminary data.</text>
</comment>
<protein>
    <submittedName>
        <fullName evidence="3">Uncharacterized protein</fullName>
    </submittedName>
</protein>
<name>A0A2R6NZE9_9APHY</name>
<dbReference type="EMBL" id="MLYV02000625">
    <property type="protein sequence ID" value="PSR81191.1"/>
    <property type="molecule type" value="Genomic_DNA"/>
</dbReference>
<sequence>MSASSVLYAPFNLWDLYVEYLWNYKPGSWVERTASTFRVFAFVVITPFILLTLLVRELSGVIDVTKASTSEATPSRETHESPSIHVQDESLHPQADEAKGDPSSLNVPPAPESYLGDTVVEEGNLKLSGVNVFSPAPSQPPSPTLSRRDLSSHMQPQLQSLTTMETPRRPRSDTTLSSTHSSSGESNFTMVDKESGSDDAEGTQIRRRGRPADNGFDMS</sequence>
<evidence type="ECO:0000256" key="1">
    <source>
        <dbReference type="SAM" id="MobiDB-lite"/>
    </source>
</evidence>